<organism evidence="1 2">
    <name type="scientific">Neoroseomonas terrae</name>
    <dbReference type="NCBI Taxonomy" id="424799"/>
    <lineage>
        <taxon>Bacteria</taxon>
        <taxon>Pseudomonadati</taxon>
        <taxon>Pseudomonadota</taxon>
        <taxon>Alphaproteobacteria</taxon>
        <taxon>Acetobacterales</taxon>
        <taxon>Acetobacteraceae</taxon>
        <taxon>Neoroseomonas</taxon>
    </lineage>
</organism>
<comment type="caution">
    <text evidence="1">The sequence shown here is derived from an EMBL/GenBank/DDBJ whole genome shotgun (WGS) entry which is preliminary data.</text>
</comment>
<evidence type="ECO:0000313" key="1">
    <source>
        <dbReference type="EMBL" id="MBR0649225.1"/>
    </source>
</evidence>
<name>A0ABS5EDX6_9PROT</name>
<protein>
    <submittedName>
        <fullName evidence="1">Uncharacterized protein</fullName>
    </submittedName>
</protein>
<keyword evidence="2" id="KW-1185">Reference proteome</keyword>
<dbReference type="RefSeq" id="WP_211867005.1">
    <property type="nucleotide sequence ID" value="NZ_JAAEDI010000005.1"/>
</dbReference>
<evidence type="ECO:0000313" key="2">
    <source>
        <dbReference type="Proteomes" id="UP000698752"/>
    </source>
</evidence>
<sequence>MAEHVCTTFSGRAPAPPPTLSAIATALGSLEPKHSDDEVTHAHLARQTIIFNAAAFLPVRSGGDAALALSAAASGLDGLLHYELSEAQRERTIHAAMNSIATVASWLMTEHGGIPIASAWPPYANPFASEVAQA</sequence>
<accession>A0ABS5EDX6</accession>
<gene>
    <name evidence="1" type="ORF">GXW78_06095</name>
</gene>
<reference evidence="2" key="1">
    <citation type="journal article" date="2021" name="Syst. Appl. Microbiol.">
        <title>Roseomonas hellenica sp. nov., isolated from roots of wild-growing Alkanna tinctoria.</title>
        <authorList>
            <person name="Rat A."/>
            <person name="Naranjo H.D."/>
            <person name="Lebbe L."/>
            <person name="Cnockaert M."/>
            <person name="Krigas N."/>
            <person name="Grigoriadou K."/>
            <person name="Maloupa E."/>
            <person name="Willems A."/>
        </authorList>
    </citation>
    <scope>NUCLEOTIDE SEQUENCE [LARGE SCALE GENOMIC DNA]</scope>
    <source>
        <strain evidence="2">LMG 31159</strain>
    </source>
</reference>
<proteinExistence type="predicted"/>
<dbReference type="Proteomes" id="UP000698752">
    <property type="component" value="Unassembled WGS sequence"/>
</dbReference>
<dbReference type="EMBL" id="JAAEDI010000005">
    <property type="protein sequence ID" value="MBR0649225.1"/>
    <property type="molecule type" value="Genomic_DNA"/>
</dbReference>